<dbReference type="GO" id="GO:0008757">
    <property type="term" value="F:S-adenosylmethionine-dependent methyltransferase activity"/>
    <property type="evidence" value="ECO:0007669"/>
    <property type="project" value="InterPro"/>
</dbReference>
<dbReference type="Gene3D" id="3.40.50.150">
    <property type="entry name" value="Vaccinia Virus protein VP39"/>
    <property type="match status" value="1"/>
</dbReference>
<dbReference type="PANTHER" id="PTHR43591">
    <property type="entry name" value="METHYLTRANSFERASE"/>
    <property type="match status" value="1"/>
</dbReference>
<keyword evidence="2" id="KW-0808">Transferase</keyword>
<dbReference type="Pfam" id="PF08241">
    <property type="entry name" value="Methyltransf_11"/>
    <property type="match status" value="1"/>
</dbReference>
<gene>
    <name evidence="2" type="ORF">SYMBAF_00125</name>
</gene>
<evidence type="ECO:0000259" key="1">
    <source>
        <dbReference type="Pfam" id="PF08241"/>
    </source>
</evidence>
<dbReference type="EMBL" id="CP050855">
    <property type="protein sequence ID" value="QLH61655.1"/>
    <property type="molecule type" value="Genomic_DNA"/>
</dbReference>
<dbReference type="GeneID" id="93734935"/>
<reference evidence="2 3" key="1">
    <citation type="journal article" date="2014" name="Genome Announc.">
        <title>Whole-Genome Sequence of Serratia symbiotica Strain CWBI-2.3T, a Free-Living Symbiont of the Black Bean Aphid Aphis fabae.</title>
        <authorList>
            <person name="Foray V."/>
            <person name="Grigorescu A.S."/>
            <person name="Sabri A."/>
            <person name="Haubruge E."/>
            <person name="Lognay G."/>
            <person name="Francis F."/>
            <person name="Fauconnier M.L."/>
            <person name="Hance T."/>
            <person name="Thonart P."/>
        </authorList>
    </citation>
    <scope>NUCLEOTIDE SEQUENCE [LARGE SCALE GENOMIC DNA]</scope>
    <source>
        <strain evidence="2">CWBI-2.3</strain>
    </source>
</reference>
<evidence type="ECO:0000313" key="3">
    <source>
        <dbReference type="Proteomes" id="UP000042738"/>
    </source>
</evidence>
<protein>
    <submittedName>
        <fullName evidence="2">Class I SAM-dependent methyltransferase</fullName>
    </submittedName>
</protein>
<evidence type="ECO:0000313" key="2">
    <source>
        <dbReference type="EMBL" id="QLH61655.1"/>
    </source>
</evidence>
<dbReference type="InterPro" id="IPR029063">
    <property type="entry name" value="SAM-dependent_MTases_sf"/>
</dbReference>
<dbReference type="Proteomes" id="UP000042738">
    <property type="component" value="Chromosome"/>
</dbReference>
<dbReference type="SUPFAM" id="SSF53335">
    <property type="entry name" value="S-adenosyl-L-methionine-dependent methyltransferases"/>
    <property type="match status" value="1"/>
</dbReference>
<organism evidence="2 3">
    <name type="scientific">Serratia symbiotica</name>
    <dbReference type="NCBI Taxonomy" id="138074"/>
    <lineage>
        <taxon>Bacteria</taxon>
        <taxon>Pseudomonadati</taxon>
        <taxon>Pseudomonadota</taxon>
        <taxon>Gammaproteobacteria</taxon>
        <taxon>Enterobacterales</taxon>
        <taxon>Yersiniaceae</taxon>
        <taxon>Serratia</taxon>
    </lineage>
</organism>
<sequence>MSTNNIKNTDLLKLSYPDFLGFFGVDNTPPGGNVTLESWIKNSEINKESYLLDLACSTGFSSRNISLKTECRADGIDISPPSIESANALALKNGIGARVKFSVANAESIPFSDNTFTHITAGCCFGFISGKETALKECPRVLRNDGYLCISPFFYELTPDSELIDMVEKHIGYRPDTDRDYDYWYRFFSARFHLISEEIFDLPIYTDDEIESITRIAICSKENFLMLSQEQQQISFDRYYNTRVLLNEHAKYQSIALWTMRAK</sequence>
<dbReference type="AlphaFoldDB" id="A0A7D5SQD5"/>
<dbReference type="CDD" id="cd02440">
    <property type="entry name" value="AdoMet_MTases"/>
    <property type="match status" value="1"/>
</dbReference>
<dbReference type="InterPro" id="IPR013216">
    <property type="entry name" value="Methyltransf_11"/>
</dbReference>
<proteinExistence type="predicted"/>
<name>A0A7D5SQD5_9GAMM</name>
<accession>A0A7D5SQD5</accession>
<feature type="domain" description="Methyltransferase type 11" evidence="1">
    <location>
        <begin position="52"/>
        <end position="150"/>
    </location>
</feature>
<dbReference type="GO" id="GO:0032259">
    <property type="term" value="P:methylation"/>
    <property type="evidence" value="ECO:0007669"/>
    <property type="project" value="UniProtKB-KW"/>
</dbReference>
<dbReference type="RefSeq" id="WP_185899911.1">
    <property type="nucleotide sequence ID" value="NZ_CP050855.1"/>
</dbReference>
<keyword evidence="2" id="KW-0489">Methyltransferase</keyword>